<evidence type="ECO:0000313" key="1">
    <source>
        <dbReference type="EMBL" id="MBB4569394.1"/>
    </source>
</evidence>
<dbReference type="EMBL" id="JACIIG010000008">
    <property type="protein sequence ID" value="MBB4569394.1"/>
    <property type="molecule type" value="Genomic_DNA"/>
</dbReference>
<dbReference type="RefSeq" id="WP_028752576.1">
    <property type="nucleotide sequence ID" value="NZ_JACIIG010000008.1"/>
</dbReference>
<dbReference type="GeneID" id="32527900"/>
<accession>A0A7W6ZV84</accession>
<dbReference type="Proteomes" id="UP000543836">
    <property type="component" value="Unassembled WGS sequence"/>
</dbReference>
<protein>
    <submittedName>
        <fullName evidence="1">Uncharacterized protein</fullName>
    </submittedName>
</protein>
<dbReference type="OrthoDB" id="9903520at2"/>
<comment type="caution">
    <text evidence="1">The sequence shown here is derived from an EMBL/GenBank/DDBJ whole genome shotgun (WGS) entry which is preliminary data.</text>
</comment>
<dbReference type="AlphaFoldDB" id="A0A7W6ZV84"/>
<organism evidence="1 2">
    <name type="scientific">Rhizobium leucaenae</name>
    <dbReference type="NCBI Taxonomy" id="29450"/>
    <lineage>
        <taxon>Bacteria</taxon>
        <taxon>Pseudomonadati</taxon>
        <taxon>Pseudomonadota</taxon>
        <taxon>Alphaproteobacteria</taxon>
        <taxon>Hyphomicrobiales</taxon>
        <taxon>Rhizobiaceae</taxon>
        <taxon>Rhizobium/Agrobacterium group</taxon>
        <taxon>Rhizobium</taxon>
    </lineage>
</organism>
<evidence type="ECO:0000313" key="2">
    <source>
        <dbReference type="Proteomes" id="UP000543836"/>
    </source>
</evidence>
<name>A0A7W6ZV84_9HYPH</name>
<keyword evidence="2" id="KW-1185">Reference proteome</keyword>
<reference evidence="1 2" key="1">
    <citation type="submission" date="2020-08" db="EMBL/GenBank/DDBJ databases">
        <title>Genomic Encyclopedia of Type Strains, Phase IV (KMG-V): Genome sequencing to study the core and pangenomes of soil and plant-associated prokaryotes.</title>
        <authorList>
            <person name="Whitman W."/>
        </authorList>
    </citation>
    <scope>NUCLEOTIDE SEQUENCE [LARGE SCALE GENOMIC DNA]</scope>
    <source>
        <strain evidence="1 2">SEMIA 492</strain>
    </source>
</reference>
<sequence>MQRTWYVESYLEDGLSADGSEEHATYEAAFDAVKAIREAGKSARFMAPVGATKEQLASFDELGMVQRI</sequence>
<proteinExistence type="predicted"/>
<gene>
    <name evidence="1" type="ORF">GGE60_003518</name>
</gene>